<sequence>MKKRLSKEILLDMKQLKSSAPRIDQNLLPISVPEESGSESESLLPLTNDGNKSKNKNSKISRAKGFNFEKLYSKPRKESCFEKMLPAGVKTYQLDVSTVQILSGQKCGCEGCLAHYPTKGGWLIALADVLDHHMKFGGRIGTHCKLVRDYLYKKSKKSDWCEDAIRTAKQVSEVLDKAIKSPRHKHSNGNFLKLVAIGIVRFEIGRRLTRIFPSFGLPETSQENIVLCNKILKKKFAKDGVNIRGSKFVDPFLLEFAKGIEDGKIDELFLTEFQGKLSHIAKGGGASTMHIISVVALYLGRVNSILPETNVYHFLPDKKIAI</sequence>
<dbReference type="EMBL" id="HBIN01004155">
    <property type="protein sequence ID" value="CAE0432580.1"/>
    <property type="molecule type" value="Transcribed_RNA"/>
</dbReference>
<gene>
    <name evidence="2" type="ORF">ASTO00021_LOCUS2903</name>
</gene>
<reference evidence="2" key="1">
    <citation type="submission" date="2021-01" db="EMBL/GenBank/DDBJ databases">
        <authorList>
            <person name="Corre E."/>
            <person name="Pelletier E."/>
            <person name="Niang G."/>
            <person name="Scheremetjew M."/>
            <person name="Finn R."/>
            <person name="Kale V."/>
            <person name="Holt S."/>
            <person name="Cochrane G."/>
            <person name="Meng A."/>
            <person name="Brown T."/>
            <person name="Cohen L."/>
        </authorList>
    </citation>
    <scope>NUCLEOTIDE SEQUENCE</scope>
    <source>
        <strain evidence="2">GSBS06</strain>
    </source>
</reference>
<proteinExistence type="predicted"/>
<organism evidence="2">
    <name type="scientific">Aplanochytrium stocchinoi</name>
    <dbReference type="NCBI Taxonomy" id="215587"/>
    <lineage>
        <taxon>Eukaryota</taxon>
        <taxon>Sar</taxon>
        <taxon>Stramenopiles</taxon>
        <taxon>Bigyra</taxon>
        <taxon>Labyrinthulomycetes</taxon>
        <taxon>Thraustochytrida</taxon>
        <taxon>Thraustochytriidae</taxon>
        <taxon>Aplanochytrium</taxon>
    </lineage>
</organism>
<dbReference type="AlphaFoldDB" id="A0A7S3LKC4"/>
<evidence type="ECO:0000256" key="1">
    <source>
        <dbReference type="SAM" id="MobiDB-lite"/>
    </source>
</evidence>
<feature type="region of interest" description="Disordered" evidence="1">
    <location>
        <begin position="27"/>
        <end position="58"/>
    </location>
</feature>
<accession>A0A7S3LKC4</accession>
<name>A0A7S3LKC4_9STRA</name>
<protein>
    <submittedName>
        <fullName evidence="2">Uncharacterized protein</fullName>
    </submittedName>
</protein>
<evidence type="ECO:0000313" key="2">
    <source>
        <dbReference type="EMBL" id="CAE0432580.1"/>
    </source>
</evidence>